<dbReference type="InterPro" id="IPR000182">
    <property type="entry name" value="GNAT_dom"/>
</dbReference>
<gene>
    <name evidence="3" type="ORF">H4696_003469</name>
</gene>
<protein>
    <submittedName>
        <fullName evidence="3">GNAT superfamily N-acetyltransferase</fullName>
    </submittedName>
</protein>
<dbReference type="InterPro" id="IPR016181">
    <property type="entry name" value="Acyl_CoA_acyltransferase"/>
</dbReference>
<evidence type="ECO:0000259" key="2">
    <source>
        <dbReference type="PROSITE" id="PS51186"/>
    </source>
</evidence>
<dbReference type="Pfam" id="PF00583">
    <property type="entry name" value="Acetyltransf_1"/>
    <property type="match status" value="1"/>
</dbReference>
<reference evidence="3 4" key="1">
    <citation type="submission" date="2020-10" db="EMBL/GenBank/DDBJ databases">
        <title>Sequencing the genomes of 1000 actinobacteria strains.</title>
        <authorList>
            <person name="Klenk H.-P."/>
        </authorList>
    </citation>
    <scope>NUCLEOTIDE SEQUENCE [LARGE SCALE GENOMIC DNA]</scope>
    <source>
        <strain evidence="3 4">DSM 44653</strain>
    </source>
</reference>
<feature type="domain" description="N-acetyltransferase" evidence="2">
    <location>
        <begin position="16"/>
        <end position="172"/>
    </location>
</feature>
<sequence length="172" mass="18325">MPTAYRSVRLTDGRQVSIDLLTPADAPELGTAIEHADPETRYRRFRGPPPRAIPKLLRRLTELDHERRYALVARAPDGHGAAVARYEATAEPGVADVAVVVDPAWRHAGLATALVRMLGEAAVAHGFTKFTATCLADNVPVGELLDEAGGHSGASPDQPVGRRMPAVSHAEG</sequence>
<evidence type="ECO:0000313" key="4">
    <source>
        <dbReference type="Proteomes" id="UP000631670"/>
    </source>
</evidence>
<dbReference type="RefSeq" id="WP_086857956.1">
    <property type="nucleotide sequence ID" value="NZ_JADBEG010000001.1"/>
</dbReference>
<organism evidence="3 4">
    <name type="scientific">Amycolatopsis lexingtonensis</name>
    <dbReference type="NCBI Taxonomy" id="218822"/>
    <lineage>
        <taxon>Bacteria</taxon>
        <taxon>Bacillati</taxon>
        <taxon>Actinomycetota</taxon>
        <taxon>Actinomycetes</taxon>
        <taxon>Pseudonocardiales</taxon>
        <taxon>Pseudonocardiaceae</taxon>
        <taxon>Amycolatopsis</taxon>
    </lineage>
</organism>
<dbReference type="SUPFAM" id="SSF55729">
    <property type="entry name" value="Acyl-CoA N-acyltransferases (Nat)"/>
    <property type="match status" value="1"/>
</dbReference>
<accession>A0ABR9HZK7</accession>
<dbReference type="PROSITE" id="PS51186">
    <property type="entry name" value="GNAT"/>
    <property type="match status" value="1"/>
</dbReference>
<name>A0ABR9HZK7_9PSEU</name>
<evidence type="ECO:0000313" key="3">
    <source>
        <dbReference type="EMBL" id="MBE1496369.1"/>
    </source>
</evidence>
<proteinExistence type="predicted"/>
<dbReference type="Gene3D" id="3.40.630.30">
    <property type="match status" value="1"/>
</dbReference>
<keyword evidence="4" id="KW-1185">Reference proteome</keyword>
<dbReference type="Proteomes" id="UP000631670">
    <property type="component" value="Unassembled WGS sequence"/>
</dbReference>
<dbReference type="EMBL" id="JADBEG010000001">
    <property type="protein sequence ID" value="MBE1496369.1"/>
    <property type="molecule type" value="Genomic_DNA"/>
</dbReference>
<evidence type="ECO:0000256" key="1">
    <source>
        <dbReference type="SAM" id="MobiDB-lite"/>
    </source>
</evidence>
<comment type="caution">
    <text evidence="3">The sequence shown here is derived from an EMBL/GenBank/DDBJ whole genome shotgun (WGS) entry which is preliminary data.</text>
</comment>
<feature type="region of interest" description="Disordered" evidence="1">
    <location>
        <begin position="146"/>
        <end position="172"/>
    </location>
</feature>